<dbReference type="Proteomes" id="UP000247459">
    <property type="component" value="Unassembled WGS sequence"/>
</dbReference>
<dbReference type="OrthoDB" id="7066494at2"/>
<gene>
    <name evidence="1" type="ORF">PIL02S_02623</name>
</gene>
<reference evidence="1 2" key="1">
    <citation type="submission" date="2018-01" db="EMBL/GenBank/DDBJ databases">
        <title>Genome sequence of the PGP bacterium Paenibacillus illinoisensis E3.</title>
        <authorList>
            <person name="Rolli E."/>
            <person name="Marasco R."/>
            <person name="Bessem C."/>
            <person name="Michoud G."/>
            <person name="Gaiarsa S."/>
            <person name="Borin S."/>
            <person name="Daffonchio D."/>
        </authorList>
    </citation>
    <scope>NUCLEOTIDE SEQUENCE [LARGE SCALE GENOMIC DNA]</scope>
    <source>
        <strain evidence="1 2">E3</strain>
    </source>
</reference>
<dbReference type="AlphaFoldDB" id="A0A2W0C858"/>
<sequence>MNLFGVHNGPAYLEGIIKKVTDGENQEVEWKGKLQMSDGHDKFHIFYYGDLMEDDLITWQDSTPLIVYAEHTVTGERYLLIDAAKHGYDAMLCETYPEEELSKRTLRPYLDVEGEDTFEVHLSAFYNVPWDEEFGEDVDEDGTYELITGEHMDFDQVKRDGYDAFSISIVNRKGVTTEIVQEELA</sequence>
<organism evidence="1 2">
    <name type="scientific">Paenibacillus illinoisensis</name>
    <dbReference type="NCBI Taxonomy" id="59845"/>
    <lineage>
        <taxon>Bacteria</taxon>
        <taxon>Bacillati</taxon>
        <taxon>Bacillota</taxon>
        <taxon>Bacilli</taxon>
        <taxon>Bacillales</taxon>
        <taxon>Paenibacillaceae</taxon>
        <taxon>Paenibacillus</taxon>
    </lineage>
</organism>
<evidence type="ECO:0000313" key="1">
    <source>
        <dbReference type="EMBL" id="PYY28676.1"/>
    </source>
</evidence>
<evidence type="ECO:0000313" key="2">
    <source>
        <dbReference type="Proteomes" id="UP000247459"/>
    </source>
</evidence>
<proteinExistence type="predicted"/>
<dbReference type="RefSeq" id="WP_110758859.1">
    <property type="nucleotide sequence ID" value="NZ_JAXBDC010000008.1"/>
</dbReference>
<accession>A0A2W0C858</accession>
<name>A0A2W0C858_9BACL</name>
<comment type="caution">
    <text evidence="1">The sequence shown here is derived from an EMBL/GenBank/DDBJ whole genome shotgun (WGS) entry which is preliminary data.</text>
</comment>
<protein>
    <submittedName>
        <fullName evidence="1">Uncharacterized protein</fullName>
    </submittedName>
</protein>
<dbReference type="EMBL" id="PRLG01000019">
    <property type="protein sequence ID" value="PYY28676.1"/>
    <property type="molecule type" value="Genomic_DNA"/>
</dbReference>